<protein>
    <recommendedName>
        <fullName evidence="1">HTH merR-type domain-containing protein</fullName>
    </recommendedName>
</protein>
<sequence>MDAHVNDVARYSTSHLADASGYSVQQVRDLEHLGVIPPALRQPNGYRQFTGTHAIALRSYPSAGDRSWSRGRPRDDA</sequence>
<name>A0ABW2ZMR6_9MICO</name>
<dbReference type="InterPro" id="IPR000551">
    <property type="entry name" value="MerR-type_HTH_dom"/>
</dbReference>
<dbReference type="EMBL" id="JBHTIM010000001">
    <property type="protein sequence ID" value="MFD0779795.1"/>
    <property type="molecule type" value="Genomic_DNA"/>
</dbReference>
<dbReference type="PROSITE" id="PS50937">
    <property type="entry name" value="HTH_MERR_2"/>
    <property type="match status" value="1"/>
</dbReference>
<reference evidence="3" key="1">
    <citation type="journal article" date="2019" name="Int. J. Syst. Evol. Microbiol.">
        <title>The Global Catalogue of Microorganisms (GCM) 10K type strain sequencing project: providing services to taxonomists for standard genome sequencing and annotation.</title>
        <authorList>
            <consortium name="The Broad Institute Genomics Platform"/>
            <consortium name="The Broad Institute Genome Sequencing Center for Infectious Disease"/>
            <person name="Wu L."/>
            <person name="Ma J."/>
        </authorList>
    </citation>
    <scope>NUCLEOTIDE SEQUENCE [LARGE SCALE GENOMIC DNA]</scope>
    <source>
        <strain evidence="3">CCUG 50754</strain>
    </source>
</reference>
<dbReference type="InterPro" id="IPR009061">
    <property type="entry name" value="DNA-bd_dom_put_sf"/>
</dbReference>
<proteinExistence type="predicted"/>
<gene>
    <name evidence="2" type="ORF">ACFQZV_00600</name>
</gene>
<feature type="domain" description="HTH merR-type" evidence="1">
    <location>
        <begin position="10"/>
        <end position="47"/>
    </location>
</feature>
<dbReference type="RefSeq" id="WP_378753977.1">
    <property type="nucleotide sequence ID" value="NZ_JBHSSV010000025.1"/>
</dbReference>
<dbReference type="Proteomes" id="UP001597042">
    <property type="component" value="Unassembled WGS sequence"/>
</dbReference>
<dbReference type="Gene3D" id="1.10.1660.10">
    <property type="match status" value="1"/>
</dbReference>
<keyword evidence="3" id="KW-1185">Reference proteome</keyword>
<accession>A0ABW2ZMR6</accession>
<dbReference type="SUPFAM" id="SSF46955">
    <property type="entry name" value="Putative DNA-binding domain"/>
    <property type="match status" value="1"/>
</dbReference>
<comment type="caution">
    <text evidence="2">The sequence shown here is derived from an EMBL/GenBank/DDBJ whole genome shotgun (WGS) entry which is preliminary data.</text>
</comment>
<evidence type="ECO:0000313" key="3">
    <source>
        <dbReference type="Proteomes" id="UP001597042"/>
    </source>
</evidence>
<evidence type="ECO:0000313" key="2">
    <source>
        <dbReference type="EMBL" id="MFD0779795.1"/>
    </source>
</evidence>
<evidence type="ECO:0000259" key="1">
    <source>
        <dbReference type="PROSITE" id="PS50937"/>
    </source>
</evidence>
<organism evidence="2 3">
    <name type="scientific">Microbacterium koreense</name>
    <dbReference type="NCBI Taxonomy" id="323761"/>
    <lineage>
        <taxon>Bacteria</taxon>
        <taxon>Bacillati</taxon>
        <taxon>Actinomycetota</taxon>
        <taxon>Actinomycetes</taxon>
        <taxon>Micrococcales</taxon>
        <taxon>Microbacteriaceae</taxon>
        <taxon>Microbacterium</taxon>
    </lineage>
</organism>